<feature type="transmembrane region" description="Helical" evidence="2">
    <location>
        <begin position="171"/>
        <end position="191"/>
    </location>
</feature>
<evidence type="ECO:0000256" key="2">
    <source>
        <dbReference type="SAM" id="Phobius"/>
    </source>
</evidence>
<gene>
    <name evidence="4" type="ORF">TrVE_jg13243</name>
</gene>
<comment type="caution">
    <text evidence="4">The sequence shown here is derived from an EMBL/GenBank/DDBJ whole genome shotgun (WGS) entry which is preliminary data.</text>
</comment>
<dbReference type="AlphaFoldDB" id="A0A9W7ERJ6"/>
<keyword evidence="5" id="KW-1185">Reference proteome</keyword>
<sequence length="369" mass="40502">MKMLLLISLLALLPSVSAVGGRGQACTLCPDPDDANRTAYDQWLASKDDDWKDIHKNDVCIWNEPGCVCGSIGETCISDYGIAFDIFLVVCGALFLYEFVFSFRMSLNAFANMAAADSKKKAKGYSPMDKIMFMCATGCLLRFFWVFTIAGGRRAEDLLLGIQGETILVKVAQILWNCCYLYLVLVWSKLLEQASSMKKSDAKAEKVMEKKVGMAVMFLMAFLIPLYITASLVMPALRMLGDMFQVFIGVYLVIKAKKFGNSLSTVMSGVASAQPLVETIQTTIRTAIFGTVIIFAVVFFNFWAQANSGTPWWNYTYWWCIHVLGEGSLVHALLNTKRSQESKKIASAKSGASTASVAPSSTSSASSAE</sequence>
<protein>
    <submittedName>
        <fullName evidence="4">Uncharacterized protein</fullName>
    </submittedName>
</protein>
<feature type="chain" id="PRO_5040945903" evidence="3">
    <location>
        <begin position="19"/>
        <end position="369"/>
    </location>
</feature>
<evidence type="ECO:0000313" key="4">
    <source>
        <dbReference type="EMBL" id="GMH88142.1"/>
    </source>
</evidence>
<reference evidence="5" key="1">
    <citation type="journal article" date="2023" name="Commun. Biol.">
        <title>Genome analysis of Parmales, the sister group of diatoms, reveals the evolutionary specialization of diatoms from phago-mixotrophs to photoautotrophs.</title>
        <authorList>
            <person name="Ban H."/>
            <person name="Sato S."/>
            <person name="Yoshikawa S."/>
            <person name="Yamada K."/>
            <person name="Nakamura Y."/>
            <person name="Ichinomiya M."/>
            <person name="Sato N."/>
            <person name="Blanc-Mathieu R."/>
            <person name="Endo H."/>
            <person name="Kuwata A."/>
            <person name="Ogata H."/>
        </authorList>
    </citation>
    <scope>NUCLEOTIDE SEQUENCE [LARGE SCALE GENOMIC DNA]</scope>
    <source>
        <strain evidence="5">NIES 3699</strain>
    </source>
</reference>
<evidence type="ECO:0000256" key="3">
    <source>
        <dbReference type="SAM" id="SignalP"/>
    </source>
</evidence>
<feature type="transmembrane region" description="Helical" evidence="2">
    <location>
        <begin position="212"/>
        <end position="230"/>
    </location>
</feature>
<feature type="transmembrane region" description="Helical" evidence="2">
    <location>
        <begin position="286"/>
        <end position="304"/>
    </location>
</feature>
<keyword evidence="2" id="KW-0472">Membrane</keyword>
<feature type="region of interest" description="Disordered" evidence="1">
    <location>
        <begin position="345"/>
        <end position="369"/>
    </location>
</feature>
<dbReference type="Proteomes" id="UP001165160">
    <property type="component" value="Unassembled WGS sequence"/>
</dbReference>
<feature type="transmembrane region" description="Helical" evidence="2">
    <location>
        <begin position="86"/>
        <end position="110"/>
    </location>
</feature>
<keyword evidence="3" id="KW-0732">Signal</keyword>
<evidence type="ECO:0000313" key="5">
    <source>
        <dbReference type="Proteomes" id="UP001165160"/>
    </source>
</evidence>
<proteinExistence type="predicted"/>
<keyword evidence="2" id="KW-0812">Transmembrane</keyword>
<keyword evidence="2" id="KW-1133">Transmembrane helix</keyword>
<organism evidence="4 5">
    <name type="scientific">Triparma verrucosa</name>
    <dbReference type="NCBI Taxonomy" id="1606542"/>
    <lineage>
        <taxon>Eukaryota</taxon>
        <taxon>Sar</taxon>
        <taxon>Stramenopiles</taxon>
        <taxon>Ochrophyta</taxon>
        <taxon>Bolidophyceae</taxon>
        <taxon>Parmales</taxon>
        <taxon>Triparmaceae</taxon>
        <taxon>Triparma</taxon>
    </lineage>
</organism>
<evidence type="ECO:0000256" key="1">
    <source>
        <dbReference type="SAM" id="MobiDB-lite"/>
    </source>
</evidence>
<feature type="transmembrane region" description="Helical" evidence="2">
    <location>
        <begin position="131"/>
        <end position="151"/>
    </location>
</feature>
<feature type="signal peptide" evidence="3">
    <location>
        <begin position="1"/>
        <end position="18"/>
    </location>
</feature>
<accession>A0A9W7ERJ6</accession>
<name>A0A9W7ERJ6_9STRA</name>
<dbReference type="EMBL" id="BRXX01000079">
    <property type="protein sequence ID" value="GMH88142.1"/>
    <property type="molecule type" value="Genomic_DNA"/>
</dbReference>